<gene>
    <name evidence="2" type="ORF">GCM10009545_01750</name>
</gene>
<dbReference type="EMBL" id="BAAAHC010000001">
    <property type="protein sequence ID" value="GAA0503711.1"/>
    <property type="molecule type" value="Genomic_DNA"/>
</dbReference>
<name>A0ABN1BT22_9PSEU</name>
<feature type="region of interest" description="Disordered" evidence="1">
    <location>
        <begin position="1"/>
        <end position="37"/>
    </location>
</feature>
<protein>
    <submittedName>
        <fullName evidence="2">Uncharacterized protein</fullName>
    </submittedName>
</protein>
<evidence type="ECO:0000313" key="3">
    <source>
        <dbReference type="Proteomes" id="UP001500220"/>
    </source>
</evidence>
<evidence type="ECO:0000313" key="2">
    <source>
        <dbReference type="EMBL" id="GAA0503711.1"/>
    </source>
</evidence>
<comment type="caution">
    <text evidence="2">The sequence shown here is derived from an EMBL/GenBank/DDBJ whole genome shotgun (WGS) entry which is preliminary data.</text>
</comment>
<sequence length="129" mass="13824">MPSSNPTGAGVRKSGKLPFTGTSVDSRNIRRDNPASRSRCRAHRCQARCCGQGAAPRRTCRLSASSHIGWGWSRMRVRKTSAGVKWILSTLVLQHVPGRADSAVCRNGSAHSADQGELAFYRSDAASAA</sequence>
<keyword evidence="3" id="KW-1185">Reference proteome</keyword>
<evidence type="ECO:0000256" key="1">
    <source>
        <dbReference type="SAM" id="MobiDB-lite"/>
    </source>
</evidence>
<reference evidence="2 3" key="1">
    <citation type="journal article" date="2019" name="Int. J. Syst. Evol. Microbiol.">
        <title>The Global Catalogue of Microorganisms (GCM) 10K type strain sequencing project: providing services to taxonomists for standard genome sequencing and annotation.</title>
        <authorList>
            <consortium name="The Broad Institute Genomics Platform"/>
            <consortium name="The Broad Institute Genome Sequencing Center for Infectious Disease"/>
            <person name="Wu L."/>
            <person name="Ma J."/>
        </authorList>
    </citation>
    <scope>NUCLEOTIDE SEQUENCE [LARGE SCALE GENOMIC DNA]</scope>
    <source>
        <strain evidence="2 3">JCM 10664</strain>
    </source>
</reference>
<proteinExistence type="predicted"/>
<dbReference type="Proteomes" id="UP001500220">
    <property type="component" value="Unassembled WGS sequence"/>
</dbReference>
<accession>A0ABN1BT22</accession>
<organism evidence="2 3">
    <name type="scientific">Saccharopolyspora thermophila</name>
    <dbReference type="NCBI Taxonomy" id="89367"/>
    <lineage>
        <taxon>Bacteria</taxon>
        <taxon>Bacillati</taxon>
        <taxon>Actinomycetota</taxon>
        <taxon>Actinomycetes</taxon>
        <taxon>Pseudonocardiales</taxon>
        <taxon>Pseudonocardiaceae</taxon>
        <taxon>Saccharopolyspora</taxon>
    </lineage>
</organism>